<accession>A0A2G5TNV8</accession>
<comment type="caution">
    <text evidence="4">The sequence shown here is derived from an EMBL/GenBank/DDBJ whole genome shotgun (WGS) entry which is preliminary data.</text>
</comment>
<evidence type="ECO:0000313" key="5">
    <source>
        <dbReference type="Proteomes" id="UP000230233"/>
    </source>
</evidence>
<name>A0A2G5TNV8_9PELO</name>
<evidence type="ECO:0000313" key="4">
    <source>
        <dbReference type="EMBL" id="PIC28771.1"/>
    </source>
</evidence>
<evidence type="ECO:0000256" key="2">
    <source>
        <dbReference type="SAM" id="SignalP"/>
    </source>
</evidence>
<evidence type="ECO:0000256" key="1">
    <source>
        <dbReference type="SAM" id="MobiDB-lite"/>
    </source>
</evidence>
<dbReference type="EMBL" id="PDUG01000005">
    <property type="protein sequence ID" value="PIC28771.1"/>
    <property type="molecule type" value="Genomic_DNA"/>
</dbReference>
<feature type="chain" id="PRO_5013714157" description="Apple domain-containing protein" evidence="2">
    <location>
        <begin position="20"/>
        <end position="152"/>
    </location>
</feature>
<feature type="domain" description="Apple" evidence="3">
    <location>
        <begin position="43"/>
        <end position="87"/>
    </location>
</feature>
<sequence>MKSLFLFLLFLSFLETVQSQVVDGYCMVKFKEKMENAGTAFFWARQKTLEACKNLCMVRKDCISMDWGYDNQECRLFKKKGFMYLKNSGSYFSTLRNVDAFIKYPTTNCGDSAQLEQAFMSNKVVTNSDGSNLQFQQPWGSPPTAQWPIRPA</sequence>
<organism evidence="4 5">
    <name type="scientific">Caenorhabditis nigoni</name>
    <dbReference type="NCBI Taxonomy" id="1611254"/>
    <lineage>
        <taxon>Eukaryota</taxon>
        <taxon>Metazoa</taxon>
        <taxon>Ecdysozoa</taxon>
        <taxon>Nematoda</taxon>
        <taxon>Chromadorea</taxon>
        <taxon>Rhabditida</taxon>
        <taxon>Rhabditina</taxon>
        <taxon>Rhabditomorpha</taxon>
        <taxon>Rhabditoidea</taxon>
        <taxon>Rhabditidae</taxon>
        <taxon>Peloderinae</taxon>
        <taxon>Caenorhabditis</taxon>
    </lineage>
</organism>
<dbReference type="Pfam" id="PF00024">
    <property type="entry name" value="PAN_1"/>
    <property type="match status" value="1"/>
</dbReference>
<reference evidence="5" key="1">
    <citation type="submission" date="2017-10" db="EMBL/GenBank/DDBJ databases">
        <title>Rapid genome shrinkage in a self-fertile nematode reveals novel sperm competition proteins.</title>
        <authorList>
            <person name="Yin D."/>
            <person name="Schwarz E.M."/>
            <person name="Thomas C.G."/>
            <person name="Felde R.L."/>
            <person name="Korf I.F."/>
            <person name="Cutter A.D."/>
            <person name="Schartner C.M."/>
            <person name="Ralston E.J."/>
            <person name="Meyer B.J."/>
            <person name="Haag E.S."/>
        </authorList>
    </citation>
    <scope>NUCLEOTIDE SEQUENCE [LARGE SCALE GENOMIC DNA]</scope>
    <source>
        <strain evidence="5">JU1422</strain>
    </source>
</reference>
<evidence type="ECO:0000259" key="3">
    <source>
        <dbReference type="Pfam" id="PF00024"/>
    </source>
</evidence>
<keyword evidence="5" id="KW-1185">Reference proteome</keyword>
<dbReference type="Proteomes" id="UP000230233">
    <property type="component" value="Chromosome V"/>
</dbReference>
<feature type="signal peptide" evidence="2">
    <location>
        <begin position="1"/>
        <end position="19"/>
    </location>
</feature>
<proteinExistence type="predicted"/>
<keyword evidence="2" id="KW-0732">Signal</keyword>
<dbReference type="AlphaFoldDB" id="A0A2G5TNV8"/>
<dbReference type="InterPro" id="IPR003609">
    <property type="entry name" value="Pan_app"/>
</dbReference>
<gene>
    <name evidence="4" type="primary">Cnig_chr_V.g20578</name>
    <name evidence="4" type="ORF">B9Z55_020578</name>
</gene>
<protein>
    <recommendedName>
        <fullName evidence="3">Apple domain-containing protein</fullName>
    </recommendedName>
</protein>
<feature type="region of interest" description="Disordered" evidence="1">
    <location>
        <begin position="133"/>
        <end position="152"/>
    </location>
</feature>